<evidence type="ECO:0000313" key="2">
    <source>
        <dbReference type="Proteomes" id="UP000591131"/>
    </source>
</evidence>
<evidence type="ECO:0000313" key="1">
    <source>
        <dbReference type="EMBL" id="KAF4651065.1"/>
    </source>
</evidence>
<reference evidence="1 2" key="1">
    <citation type="submission" date="2020-04" db="EMBL/GenBank/DDBJ databases">
        <title>Perkinsus chesapeaki whole genome sequence.</title>
        <authorList>
            <person name="Bogema D.R."/>
        </authorList>
    </citation>
    <scope>NUCLEOTIDE SEQUENCE [LARGE SCALE GENOMIC DNA]</scope>
    <source>
        <strain evidence="1">ATCC PRA-425</strain>
    </source>
</reference>
<dbReference type="OrthoDB" id="438638at2759"/>
<dbReference type="EMBL" id="JAAPAO010001126">
    <property type="protein sequence ID" value="KAF4651065.1"/>
    <property type="molecule type" value="Genomic_DNA"/>
</dbReference>
<organism evidence="1 2">
    <name type="scientific">Perkinsus chesapeaki</name>
    <name type="common">Clam parasite</name>
    <name type="synonym">Perkinsus andrewsi</name>
    <dbReference type="NCBI Taxonomy" id="330153"/>
    <lineage>
        <taxon>Eukaryota</taxon>
        <taxon>Sar</taxon>
        <taxon>Alveolata</taxon>
        <taxon>Perkinsozoa</taxon>
        <taxon>Perkinsea</taxon>
        <taxon>Perkinsida</taxon>
        <taxon>Perkinsidae</taxon>
        <taxon>Perkinsus</taxon>
    </lineage>
</organism>
<comment type="caution">
    <text evidence="1">The sequence shown here is derived from an EMBL/GenBank/DDBJ whole genome shotgun (WGS) entry which is preliminary data.</text>
</comment>
<name>A0A7J6KUS2_PERCH</name>
<keyword evidence="2" id="KW-1185">Reference proteome</keyword>
<proteinExistence type="predicted"/>
<sequence>MSKLPVIAELRTQRLSVNQLLLTAQVAGEYLRSNHASQTGTLGIRWPRNFITFCLDEHRFGTPEIVSLARALTDTGPASNMEPLGEWFLKHHRHGNWPLRDLTLLAAGLVCDTRTERSHDVGNVLKEFLVEVARSVLARKKELGMVEDKDLARLFNCLSKYPRNGRHFPVIKSVFDCSLKRVVALCMKGDMSPMSLSLIVNGMGKVMIPVTTVEVRRSMKTIQDEMVKALDRGRQGWDDSMEPQCVPNLLNGFCKLGCLNRQFLAKVDPCILPVLKDSRHLAVLLHAFVKAGGRQIVNEQWKMYLFECAGNIGQWVSAQAAACSVGHAASLGLATDQLVQSCDSWIDKFTLRECLLVVEHLPEKMLQDILRRARIVSGTLEEVSDLLWALAQRNIRCDGMDTLIRNSMINAGNQKLHQFGRLAKLAGAAGVLQSEQTDEIIAVCERVVDELGPAAFGIDGLEHVLFALALSHRQDVAFASRLLNHIGENDRRKERVSEELWIVLMSVDLDTSTLSNDTILSIVSIGKIYACVEWGGSDGSVLNLCAPSATERIFRCFAEETSGLN</sequence>
<gene>
    <name evidence="1" type="ORF">FOL47_000679</name>
</gene>
<accession>A0A7J6KUS2</accession>
<dbReference type="AlphaFoldDB" id="A0A7J6KUS2"/>
<dbReference type="Proteomes" id="UP000591131">
    <property type="component" value="Unassembled WGS sequence"/>
</dbReference>
<protein>
    <submittedName>
        <fullName evidence="1">Uncharacterized protein</fullName>
    </submittedName>
</protein>